<comment type="caution">
    <text evidence="1">The sequence shown here is derived from an EMBL/GenBank/DDBJ whole genome shotgun (WGS) entry which is preliminary data.</text>
</comment>
<dbReference type="EMBL" id="LCKX01000032">
    <property type="protein sequence ID" value="KKU06453.1"/>
    <property type="molecule type" value="Genomic_DNA"/>
</dbReference>
<dbReference type="GO" id="GO:0016787">
    <property type="term" value="F:hydrolase activity"/>
    <property type="evidence" value="ECO:0007669"/>
    <property type="project" value="InterPro"/>
</dbReference>
<dbReference type="Gene3D" id="3.40.50.450">
    <property type="match status" value="2"/>
</dbReference>
<dbReference type="PANTHER" id="PTHR43393">
    <property type="entry name" value="CYTOKININ RIBOSIDE 5'-MONOPHOSPHATE PHOSPHORIBOHYDROLASE"/>
    <property type="match status" value="1"/>
</dbReference>
<dbReference type="GO" id="GO:0005829">
    <property type="term" value="C:cytosol"/>
    <property type="evidence" value="ECO:0007669"/>
    <property type="project" value="TreeGrafter"/>
</dbReference>
<dbReference type="Pfam" id="PF03641">
    <property type="entry name" value="Lysine_decarbox"/>
    <property type="match status" value="2"/>
</dbReference>
<dbReference type="InterPro" id="IPR031100">
    <property type="entry name" value="LOG_fam"/>
</dbReference>
<proteinExistence type="predicted"/>
<dbReference type="SUPFAM" id="SSF102405">
    <property type="entry name" value="MCP/YpsA-like"/>
    <property type="match status" value="2"/>
</dbReference>
<dbReference type="AlphaFoldDB" id="A0A0G1PM16"/>
<gene>
    <name evidence="1" type="ORF">UX10_C0032G0004</name>
</gene>
<dbReference type="InterPro" id="IPR052341">
    <property type="entry name" value="LOG_family_nucleotidases"/>
</dbReference>
<accession>A0A0G1PM16</accession>
<dbReference type="PANTHER" id="PTHR43393:SF3">
    <property type="entry name" value="LYSINE DECARBOXYLASE-LIKE PROTEIN"/>
    <property type="match status" value="1"/>
</dbReference>
<organism evidence="1 2">
    <name type="scientific">Candidatus Magasanikbacteria bacterium GW2011_GWA2_45_39</name>
    <dbReference type="NCBI Taxonomy" id="1619041"/>
    <lineage>
        <taxon>Bacteria</taxon>
        <taxon>Candidatus Magasanikiibacteriota</taxon>
    </lineage>
</organism>
<sequence length="409" mass="46352">MNKSHNEVTILGSARIDPRSKYYKIARELGALLAKNGHPVITGGGPGIMEAANRGAMEAGGKSLGLNIQLPFEQVLNPYTTHSTGFYYFFTRKVMMTTPAHGFVFFPGGFGTLDELFEVLDNIELKKAKNVPIVLVGKEFWAPLLEFLKKQAMAEVQSLKQKDLDLIQVVETAEEAWEYLREAMKREPRDSGVDCDNSVCKMRIEENTDWRIFRIMSELVEGFELLSKLKNEITVLGTKSIKEDNFYYREAYELGKRLVKKGFSVETGGGHGAPEAANKGAFEAGGESIGLTLRFDGRESRNEYLTRHQGFFFPFTRKLILTAPSHAFTAFPGGFGTLHQFFEVVVLMQTRKIKPMPMLLFDSKFWAPLIEFVDEILYKKFNTIQSEDRHFIRAVDSVDEVMKLIPRVK</sequence>
<dbReference type="Proteomes" id="UP000033999">
    <property type="component" value="Unassembled WGS sequence"/>
</dbReference>
<name>A0A0G1PM16_9BACT</name>
<dbReference type="InterPro" id="IPR005269">
    <property type="entry name" value="LOG"/>
</dbReference>
<dbReference type="PATRIC" id="fig|1619041.3.peg.828"/>
<dbReference type="GO" id="GO:0009691">
    <property type="term" value="P:cytokinin biosynthetic process"/>
    <property type="evidence" value="ECO:0007669"/>
    <property type="project" value="InterPro"/>
</dbReference>
<dbReference type="NCBIfam" id="TIGR00730">
    <property type="entry name" value="Rossman fold protein, TIGR00730 family"/>
    <property type="match status" value="2"/>
</dbReference>
<evidence type="ECO:0008006" key="3">
    <source>
        <dbReference type="Google" id="ProtNLM"/>
    </source>
</evidence>
<evidence type="ECO:0000313" key="1">
    <source>
        <dbReference type="EMBL" id="KKU06453.1"/>
    </source>
</evidence>
<evidence type="ECO:0000313" key="2">
    <source>
        <dbReference type="Proteomes" id="UP000033999"/>
    </source>
</evidence>
<reference evidence="1 2" key="1">
    <citation type="journal article" date="2015" name="Nature">
        <title>rRNA introns, odd ribosomes, and small enigmatic genomes across a large radiation of phyla.</title>
        <authorList>
            <person name="Brown C.T."/>
            <person name="Hug L.A."/>
            <person name="Thomas B.C."/>
            <person name="Sharon I."/>
            <person name="Castelle C.J."/>
            <person name="Singh A."/>
            <person name="Wilkins M.J."/>
            <person name="Williams K.H."/>
            <person name="Banfield J.F."/>
        </authorList>
    </citation>
    <scope>NUCLEOTIDE SEQUENCE [LARGE SCALE GENOMIC DNA]</scope>
</reference>
<protein>
    <recommendedName>
        <fullName evidence="3">Cytokinin riboside 5'-monophosphate phosphoribohydrolase</fullName>
    </recommendedName>
</protein>